<reference evidence="4" key="1">
    <citation type="submission" date="2022-01" db="EMBL/GenBank/DDBJ databases">
        <title>Complete genome of Methanomicrobium antiquum DSM 21220.</title>
        <authorList>
            <person name="Chen S.-C."/>
            <person name="You Y.-T."/>
            <person name="Zhou Y.-Z."/>
            <person name="Lai M.-C."/>
        </authorList>
    </citation>
    <scope>NUCLEOTIDE SEQUENCE</scope>
    <source>
        <strain evidence="4">DSM 21220</strain>
    </source>
</reference>
<evidence type="ECO:0000256" key="3">
    <source>
        <dbReference type="ARBA" id="ARBA00035358"/>
    </source>
</evidence>
<dbReference type="GO" id="GO:0005840">
    <property type="term" value="C:ribosome"/>
    <property type="evidence" value="ECO:0007669"/>
    <property type="project" value="UniProtKB-KW"/>
</dbReference>
<dbReference type="KEGG" id="manq:L1994_09150"/>
<dbReference type="RefSeq" id="WP_278099139.1">
    <property type="nucleotide sequence ID" value="NZ_CP091092.1"/>
</dbReference>
<evidence type="ECO:0000313" key="4">
    <source>
        <dbReference type="EMBL" id="WFN36302.1"/>
    </source>
</evidence>
<dbReference type="Proteomes" id="UP001218895">
    <property type="component" value="Chromosome"/>
</dbReference>
<evidence type="ECO:0000256" key="1">
    <source>
        <dbReference type="ARBA" id="ARBA00022980"/>
    </source>
</evidence>
<dbReference type="Gene3D" id="3.30.70.330">
    <property type="match status" value="1"/>
</dbReference>
<evidence type="ECO:0000256" key="2">
    <source>
        <dbReference type="ARBA" id="ARBA00023274"/>
    </source>
</evidence>
<sequence>MDIKFESYEENPEFSRKEISFCLFFEGAIPSKESIKKDISLCYGVEPDLIALEKLRVVKGKKVANGKARVYSDASAIKKYER</sequence>
<dbReference type="GO" id="GO:1990904">
    <property type="term" value="C:ribonucleoprotein complex"/>
    <property type="evidence" value="ECO:0007669"/>
    <property type="project" value="UniProtKB-KW"/>
</dbReference>
<dbReference type="InterPro" id="IPR012678">
    <property type="entry name" value="Ribosomal_uL23/eL15/eS24_sf"/>
</dbReference>
<evidence type="ECO:0000313" key="5">
    <source>
        <dbReference type="Proteomes" id="UP001218895"/>
    </source>
</evidence>
<dbReference type="Pfam" id="PF01282">
    <property type="entry name" value="Ribosomal_S24e"/>
    <property type="match status" value="1"/>
</dbReference>
<gene>
    <name evidence="4" type="ORF">L1994_09150</name>
</gene>
<keyword evidence="5" id="KW-1185">Reference proteome</keyword>
<dbReference type="SUPFAM" id="SSF54189">
    <property type="entry name" value="Ribosomal proteins S24e, L23 and L15e"/>
    <property type="match status" value="1"/>
</dbReference>
<name>A0AAF0FPV6_9EURY</name>
<dbReference type="InterPro" id="IPR012677">
    <property type="entry name" value="Nucleotide-bd_a/b_plait_sf"/>
</dbReference>
<protein>
    <recommendedName>
        <fullName evidence="3">30S ribosomal protein S24e</fullName>
    </recommendedName>
</protein>
<dbReference type="GeneID" id="79950562"/>
<dbReference type="InterPro" id="IPR001976">
    <property type="entry name" value="Ribosomal_eS24"/>
</dbReference>
<dbReference type="GO" id="GO:0003735">
    <property type="term" value="F:structural constituent of ribosome"/>
    <property type="evidence" value="ECO:0007669"/>
    <property type="project" value="InterPro"/>
</dbReference>
<organism evidence="4 5">
    <name type="scientific">Methanomicrobium antiquum</name>
    <dbReference type="NCBI Taxonomy" id="487686"/>
    <lineage>
        <taxon>Archaea</taxon>
        <taxon>Methanobacteriati</taxon>
        <taxon>Methanobacteriota</taxon>
        <taxon>Stenosarchaea group</taxon>
        <taxon>Methanomicrobia</taxon>
        <taxon>Methanomicrobiales</taxon>
        <taxon>Methanomicrobiaceae</taxon>
        <taxon>Methanomicrobium</taxon>
    </lineage>
</organism>
<dbReference type="GO" id="GO:0006412">
    <property type="term" value="P:translation"/>
    <property type="evidence" value="ECO:0007669"/>
    <property type="project" value="InterPro"/>
</dbReference>
<dbReference type="EMBL" id="CP091092">
    <property type="protein sequence ID" value="WFN36302.1"/>
    <property type="molecule type" value="Genomic_DNA"/>
</dbReference>
<accession>A0AAF0FPV6</accession>
<dbReference type="AlphaFoldDB" id="A0AAF0FPV6"/>
<keyword evidence="1" id="KW-0689">Ribosomal protein</keyword>
<proteinExistence type="predicted"/>
<keyword evidence="2" id="KW-0687">Ribonucleoprotein</keyword>